<dbReference type="GO" id="GO:0030145">
    <property type="term" value="F:manganese ion binding"/>
    <property type="evidence" value="ECO:0007669"/>
    <property type="project" value="UniProtKB-UniRule"/>
</dbReference>
<dbReference type="InterPro" id="IPR012337">
    <property type="entry name" value="RNaseH-like_sf"/>
</dbReference>
<evidence type="ECO:0000256" key="6">
    <source>
        <dbReference type="ARBA" id="ARBA00012180"/>
    </source>
</evidence>
<dbReference type="GO" id="GO:0004523">
    <property type="term" value="F:RNA-DNA hybrid ribonuclease activity"/>
    <property type="evidence" value="ECO:0007669"/>
    <property type="project" value="UniProtKB-UniRule"/>
</dbReference>
<accession>K9UI43</accession>
<dbReference type="eggNOG" id="COG0164">
    <property type="taxonomic scope" value="Bacteria"/>
</dbReference>
<organism evidence="18 19">
    <name type="scientific">Chamaesiphon minutus (strain ATCC 27169 / PCC 6605)</name>
    <dbReference type="NCBI Taxonomy" id="1173020"/>
    <lineage>
        <taxon>Bacteria</taxon>
        <taxon>Bacillati</taxon>
        <taxon>Cyanobacteriota</taxon>
        <taxon>Cyanophyceae</taxon>
        <taxon>Gomontiellales</taxon>
        <taxon>Chamaesiphonaceae</taxon>
        <taxon>Chamaesiphon</taxon>
    </lineage>
</organism>
<keyword evidence="19" id="KW-1185">Reference proteome</keyword>
<comment type="cofactor">
    <cofactor evidence="2">
        <name>Mg(2+)</name>
        <dbReference type="ChEBI" id="CHEBI:18420"/>
    </cofactor>
</comment>
<dbReference type="PANTHER" id="PTHR10954">
    <property type="entry name" value="RIBONUCLEASE H2 SUBUNIT A"/>
    <property type="match status" value="1"/>
</dbReference>
<comment type="function">
    <text evidence="3 14 16">Endonuclease that specifically degrades the RNA of RNA-DNA hybrids.</text>
</comment>
<evidence type="ECO:0000313" key="19">
    <source>
        <dbReference type="Proteomes" id="UP000010366"/>
    </source>
</evidence>
<evidence type="ECO:0000256" key="12">
    <source>
        <dbReference type="ARBA" id="ARBA00022801"/>
    </source>
</evidence>
<keyword evidence="11 14" id="KW-0255">Endonuclease</keyword>
<dbReference type="EMBL" id="CP003600">
    <property type="protein sequence ID" value="AFY94767.1"/>
    <property type="molecule type" value="Genomic_DNA"/>
</dbReference>
<evidence type="ECO:0000256" key="8">
    <source>
        <dbReference type="ARBA" id="ARBA00022490"/>
    </source>
</evidence>
<dbReference type="GO" id="GO:0003723">
    <property type="term" value="F:RNA binding"/>
    <property type="evidence" value="ECO:0007669"/>
    <property type="project" value="UniProtKB-UniRule"/>
</dbReference>
<dbReference type="NCBIfam" id="NF000595">
    <property type="entry name" value="PRK00015.1-3"/>
    <property type="match status" value="1"/>
</dbReference>
<dbReference type="OrthoDB" id="9803420at2"/>
<evidence type="ECO:0000256" key="13">
    <source>
        <dbReference type="ARBA" id="ARBA00023211"/>
    </source>
</evidence>
<proteinExistence type="inferred from homology"/>
<dbReference type="Proteomes" id="UP000010366">
    <property type="component" value="Chromosome"/>
</dbReference>
<dbReference type="InterPro" id="IPR001352">
    <property type="entry name" value="RNase_HII/HIII"/>
</dbReference>
<dbReference type="Pfam" id="PF01351">
    <property type="entry name" value="RNase_HII"/>
    <property type="match status" value="1"/>
</dbReference>
<dbReference type="STRING" id="1173020.Cha6605_3796"/>
<keyword evidence="12 14" id="KW-0378">Hydrolase</keyword>
<comment type="catalytic activity">
    <reaction evidence="1 14 15 16">
        <text>Endonucleolytic cleavage to 5'-phosphomonoester.</text>
        <dbReference type="EC" id="3.1.26.4"/>
    </reaction>
</comment>
<evidence type="ECO:0000256" key="11">
    <source>
        <dbReference type="ARBA" id="ARBA00022759"/>
    </source>
</evidence>
<evidence type="ECO:0000256" key="9">
    <source>
        <dbReference type="ARBA" id="ARBA00022722"/>
    </source>
</evidence>
<evidence type="ECO:0000256" key="2">
    <source>
        <dbReference type="ARBA" id="ARBA00001946"/>
    </source>
</evidence>
<dbReference type="CDD" id="cd07182">
    <property type="entry name" value="RNase_HII_bacteria_HII_like"/>
    <property type="match status" value="1"/>
</dbReference>
<evidence type="ECO:0000256" key="3">
    <source>
        <dbReference type="ARBA" id="ARBA00004065"/>
    </source>
</evidence>
<feature type="binding site" evidence="14 15">
    <location>
        <position position="18"/>
    </location>
    <ligand>
        <name>a divalent metal cation</name>
        <dbReference type="ChEBI" id="CHEBI:60240"/>
    </ligand>
</feature>
<dbReference type="GO" id="GO:0006298">
    <property type="term" value="P:mismatch repair"/>
    <property type="evidence" value="ECO:0007669"/>
    <property type="project" value="TreeGrafter"/>
</dbReference>
<dbReference type="GO" id="GO:0005737">
    <property type="term" value="C:cytoplasm"/>
    <property type="evidence" value="ECO:0007669"/>
    <property type="project" value="UniProtKB-SubCell"/>
</dbReference>
<reference evidence="18 19" key="1">
    <citation type="submission" date="2012-05" db="EMBL/GenBank/DDBJ databases">
        <title>Finished chromosome of genome of Chamaesiphon sp. PCC 6605.</title>
        <authorList>
            <consortium name="US DOE Joint Genome Institute"/>
            <person name="Gugger M."/>
            <person name="Coursin T."/>
            <person name="Rippka R."/>
            <person name="Tandeau De Marsac N."/>
            <person name="Huntemann M."/>
            <person name="Wei C.-L."/>
            <person name="Han J."/>
            <person name="Detter J.C."/>
            <person name="Han C."/>
            <person name="Tapia R."/>
            <person name="Chen A."/>
            <person name="Kyrpides N."/>
            <person name="Mavromatis K."/>
            <person name="Markowitz V."/>
            <person name="Szeto E."/>
            <person name="Ivanova N."/>
            <person name="Pagani I."/>
            <person name="Pati A."/>
            <person name="Goodwin L."/>
            <person name="Nordberg H.P."/>
            <person name="Cantor M.N."/>
            <person name="Hua S.X."/>
            <person name="Woyke T."/>
            <person name="Kerfeld C.A."/>
        </authorList>
    </citation>
    <scope>NUCLEOTIDE SEQUENCE [LARGE SCALE GENOMIC DNA]</scope>
    <source>
        <strain evidence="19">ATCC 27169 / PCC 6605</strain>
    </source>
</reference>
<feature type="binding site" evidence="14 15">
    <location>
        <position position="113"/>
    </location>
    <ligand>
        <name>a divalent metal cation</name>
        <dbReference type="ChEBI" id="CHEBI:60240"/>
    </ligand>
</feature>
<dbReference type="HOGENOM" id="CLU_036532_3_2_3"/>
<dbReference type="InterPro" id="IPR024567">
    <property type="entry name" value="RNase_HII/HIII_dom"/>
</dbReference>
<dbReference type="PROSITE" id="PS51975">
    <property type="entry name" value="RNASE_H_2"/>
    <property type="match status" value="1"/>
</dbReference>
<dbReference type="SUPFAM" id="SSF53098">
    <property type="entry name" value="Ribonuclease H-like"/>
    <property type="match status" value="1"/>
</dbReference>
<dbReference type="AlphaFoldDB" id="K9UI43"/>
<name>K9UI43_CHAP6</name>
<dbReference type="PANTHER" id="PTHR10954:SF18">
    <property type="entry name" value="RIBONUCLEASE HII"/>
    <property type="match status" value="1"/>
</dbReference>
<dbReference type="RefSeq" id="WP_015160887.1">
    <property type="nucleotide sequence ID" value="NC_019697.1"/>
</dbReference>
<keyword evidence="13 14" id="KW-0464">Manganese</keyword>
<evidence type="ECO:0000256" key="5">
    <source>
        <dbReference type="ARBA" id="ARBA00007383"/>
    </source>
</evidence>
<dbReference type="InterPro" id="IPR022898">
    <property type="entry name" value="RNase_HII"/>
</dbReference>
<keyword evidence="9 14" id="KW-0540">Nuclease</keyword>
<keyword evidence="10 14" id="KW-0479">Metal-binding</keyword>
<evidence type="ECO:0000256" key="16">
    <source>
        <dbReference type="RuleBase" id="RU003515"/>
    </source>
</evidence>
<feature type="binding site" evidence="14 15">
    <location>
        <position position="17"/>
    </location>
    <ligand>
        <name>a divalent metal cation</name>
        <dbReference type="ChEBI" id="CHEBI:60240"/>
    </ligand>
</feature>
<keyword evidence="8 14" id="KW-0963">Cytoplasm</keyword>
<gene>
    <name evidence="14" type="primary">rnhB</name>
    <name evidence="18" type="ORF">Cha6605_3796</name>
</gene>
<dbReference type="NCBIfam" id="NF010537">
    <property type="entry name" value="PRK13925.1"/>
    <property type="match status" value="1"/>
</dbReference>
<dbReference type="EC" id="3.1.26.4" evidence="6 14"/>
<evidence type="ECO:0000256" key="7">
    <source>
        <dbReference type="ARBA" id="ARBA00019179"/>
    </source>
</evidence>
<evidence type="ECO:0000256" key="14">
    <source>
        <dbReference type="HAMAP-Rule" id="MF_00052"/>
    </source>
</evidence>
<protein>
    <recommendedName>
        <fullName evidence="7 14">Ribonuclease HII</fullName>
        <shortName evidence="14">RNase HII</shortName>
        <ecNumber evidence="6 14">3.1.26.4</ecNumber>
    </recommendedName>
</protein>
<dbReference type="HAMAP" id="MF_00052_B">
    <property type="entry name" value="RNase_HII_B"/>
    <property type="match status" value="1"/>
</dbReference>
<dbReference type="InterPro" id="IPR036397">
    <property type="entry name" value="RNaseH_sf"/>
</dbReference>
<sequence length="202" mass="22202">MISYELTRPEELIAGVDEVGRGALFGVVVTAAVILPKDAIEQCQSWGVKDSKKLSPQRRELLVPKIQQIAIAYQIGIATVAEIDEINILQATLVAMRRAITGLAVTPELCLVDGNREIPQLDVPQQTLVKGEDRSTSIAAASILAKVWRDRATSELAAIYPLYDLENNKGYGTAQHRNAIEKYGITPEHRQSFSPCNRHVCP</sequence>
<comment type="similarity">
    <text evidence="5 14 16">Belongs to the RNase HII family.</text>
</comment>
<evidence type="ECO:0000259" key="17">
    <source>
        <dbReference type="PROSITE" id="PS51975"/>
    </source>
</evidence>
<dbReference type="PATRIC" id="fig|1173020.3.peg.4352"/>
<evidence type="ECO:0000256" key="10">
    <source>
        <dbReference type="ARBA" id="ARBA00022723"/>
    </source>
</evidence>
<comment type="subcellular location">
    <subcellularLocation>
        <location evidence="4 14">Cytoplasm</location>
    </subcellularLocation>
</comment>
<comment type="cofactor">
    <cofactor evidence="14 15">
        <name>Mn(2+)</name>
        <dbReference type="ChEBI" id="CHEBI:29035"/>
    </cofactor>
    <cofactor evidence="14 15">
        <name>Mg(2+)</name>
        <dbReference type="ChEBI" id="CHEBI:18420"/>
    </cofactor>
    <text evidence="14 15">Manganese or magnesium. Binds 1 divalent metal ion per monomer in the absence of substrate. May bind a second metal ion after substrate binding.</text>
</comment>
<feature type="domain" description="RNase H type-2" evidence="17">
    <location>
        <begin position="11"/>
        <end position="202"/>
    </location>
</feature>
<evidence type="ECO:0000313" key="18">
    <source>
        <dbReference type="EMBL" id="AFY94767.1"/>
    </source>
</evidence>
<evidence type="ECO:0000256" key="4">
    <source>
        <dbReference type="ARBA" id="ARBA00004496"/>
    </source>
</evidence>
<dbReference type="GO" id="GO:0032299">
    <property type="term" value="C:ribonuclease H2 complex"/>
    <property type="evidence" value="ECO:0007669"/>
    <property type="project" value="TreeGrafter"/>
</dbReference>
<dbReference type="Gene3D" id="3.30.420.10">
    <property type="entry name" value="Ribonuclease H-like superfamily/Ribonuclease H"/>
    <property type="match status" value="1"/>
</dbReference>
<dbReference type="KEGG" id="cmp:Cha6605_3796"/>
<evidence type="ECO:0000256" key="1">
    <source>
        <dbReference type="ARBA" id="ARBA00000077"/>
    </source>
</evidence>
<dbReference type="GO" id="GO:0043137">
    <property type="term" value="P:DNA replication, removal of RNA primer"/>
    <property type="evidence" value="ECO:0007669"/>
    <property type="project" value="TreeGrafter"/>
</dbReference>
<evidence type="ECO:0000256" key="15">
    <source>
        <dbReference type="PROSITE-ProRule" id="PRU01319"/>
    </source>
</evidence>